<dbReference type="GeneID" id="96597552"/>
<organism evidence="1 2">
    <name type="scientific">Lysinibacillus xylanilyticus</name>
    <dbReference type="NCBI Taxonomy" id="582475"/>
    <lineage>
        <taxon>Bacteria</taxon>
        <taxon>Bacillati</taxon>
        <taxon>Bacillota</taxon>
        <taxon>Bacilli</taxon>
        <taxon>Bacillales</taxon>
        <taxon>Bacillaceae</taxon>
        <taxon>Lysinibacillus</taxon>
    </lineage>
</organism>
<accession>A0A0K9FBB9</accession>
<protein>
    <submittedName>
        <fullName evidence="1">Uncharacterized protein</fullName>
    </submittedName>
</protein>
<sequence>MKKITWSRRELWEGCILASVVHSINVAHYPELAHEQSWDGFNYNVQDSSGTRGTITFHSNYLVAAFRDDNNERVSDYKNALEYFKDAPEEVKKLATDETLQYLLEDINGETVPMITAAFWGTGEEIYSQEENDEMIDNGGFLLERQAMDIETAITEWQEDAEMSDVQITLLKSIFHRKIENPNKTIVLTAEEIQMIESEDEEGLAESRISFEEIGIEWEV</sequence>
<evidence type="ECO:0000313" key="1">
    <source>
        <dbReference type="EMBL" id="KMY31488.1"/>
    </source>
</evidence>
<comment type="caution">
    <text evidence="1">The sequence shown here is derived from an EMBL/GenBank/DDBJ whole genome shotgun (WGS) entry which is preliminary data.</text>
</comment>
<dbReference type="AlphaFoldDB" id="A0A0K9FBB9"/>
<dbReference type="OrthoDB" id="2049249at2"/>
<proteinExistence type="predicted"/>
<dbReference type="PATRIC" id="fig|582475.4.peg.306"/>
<name>A0A0K9FBB9_9BACI</name>
<dbReference type="EMBL" id="LFXJ01000005">
    <property type="protein sequence ID" value="KMY31488.1"/>
    <property type="molecule type" value="Genomic_DNA"/>
</dbReference>
<reference evidence="2" key="1">
    <citation type="submission" date="2015-07" db="EMBL/GenBank/DDBJ databases">
        <authorList>
            <consortium name="Consortium for Microbial Forensics and Genomics (microFORGE)"/>
            <person name="Knight B.M."/>
            <person name="Roberts D.P."/>
            <person name="Lin D."/>
            <person name="Hari K."/>
            <person name="Fletcher J."/>
            <person name="Melcher U."/>
            <person name="Blagden T."/>
            <person name="Winegar R.A."/>
        </authorList>
    </citation>
    <scope>NUCLEOTIDE SEQUENCE [LARGE SCALE GENOMIC DNA]</scope>
    <source>
        <strain evidence="2">DSM 23493</strain>
    </source>
</reference>
<dbReference type="Proteomes" id="UP000037326">
    <property type="component" value="Unassembled WGS sequence"/>
</dbReference>
<dbReference type="RefSeq" id="WP_049664090.1">
    <property type="nucleotide sequence ID" value="NZ_LFXJ01000005.1"/>
</dbReference>
<evidence type="ECO:0000313" key="2">
    <source>
        <dbReference type="Proteomes" id="UP000037326"/>
    </source>
</evidence>
<gene>
    <name evidence="1" type="ORF">ACZ11_04430</name>
</gene>